<dbReference type="InterPro" id="IPR001515">
    <property type="entry name" value="Ribosomal_eL32"/>
</dbReference>
<evidence type="ECO:0000313" key="6">
    <source>
        <dbReference type="Proteomes" id="UP000386466"/>
    </source>
</evidence>
<dbReference type="Pfam" id="PF01655">
    <property type="entry name" value="Ribosomal_L32e"/>
    <property type="match status" value="1"/>
</dbReference>
<evidence type="ECO:0000256" key="4">
    <source>
        <dbReference type="SAM" id="MobiDB-lite"/>
    </source>
</evidence>
<protein>
    <submittedName>
        <fullName evidence="5">Uncharacterized protein</fullName>
    </submittedName>
</protein>
<dbReference type="SUPFAM" id="SSF52042">
    <property type="entry name" value="Ribosomal protein L32e"/>
    <property type="match status" value="1"/>
</dbReference>
<keyword evidence="3" id="KW-0687">Ribonucleoprotein</keyword>
<reference evidence="5 6" key="1">
    <citation type="submission" date="2019-01" db="EMBL/GenBank/DDBJ databases">
        <authorList>
            <person name="Alioto T."/>
            <person name="Alioto T."/>
        </authorList>
    </citation>
    <scope>NUCLEOTIDE SEQUENCE [LARGE SCALE GENOMIC DNA]</scope>
</reference>
<keyword evidence="2" id="KW-0689">Ribosomal protein</keyword>
<keyword evidence="6" id="KW-1185">Reference proteome</keyword>
<name>A0A485MAH5_LYNPA</name>
<dbReference type="AlphaFoldDB" id="A0A485MAH5"/>
<dbReference type="GO" id="GO:0006412">
    <property type="term" value="P:translation"/>
    <property type="evidence" value="ECO:0007669"/>
    <property type="project" value="InterPro"/>
</dbReference>
<evidence type="ECO:0000313" key="5">
    <source>
        <dbReference type="EMBL" id="VFV17761.1"/>
    </source>
</evidence>
<dbReference type="InterPro" id="IPR036351">
    <property type="entry name" value="Ribosomal_eL32_sf"/>
</dbReference>
<evidence type="ECO:0000256" key="2">
    <source>
        <dbReference type="ARBA" id="ARBA00022980"/>
    </source>
</evidence>
<dbReference type="GO" id="GO:0005840">
    <property type="term" value="C:ribosome"/>
    <property type="evidence" value="ECO:0007669"/>
    <property type="project" value="UniProtKB-KW"/>
</dbReference>
<feature type="compositionally biased region" description="Low complexity" evidence="4">
    <location>
        <begin position="87"/>
        <end position="104"/>
    </location>
</feature>
<evidence type="ECO:0000256" key="3">
    <source>
        <dbReference type="ARBA" id="ARBA00023274"/>
    </source>
</evidence>
<sequence length="104" mass="11655">MSKLSATGRNPEAVTIQSVRKIQGPDLDAQHWLQEQQRNKAQLPGGFRNFLALNVKELEVLLMCNKPYCADCSQRLLQEPQSHRGKSSPAGPQSQQSQATQQRK</sequence>
<organism evidence="5 6">
    <name type="scientific">Lynx pardinus</name>
    <name type="common">Iberian lynx</name>
    <name type="synonym">Felis pardina</name>
    <dbReference type="NCBI Taxonomy" id="191816"/>
    <lineage>
        <taxon>Eukaryota</taxon>
        <taxon>Metazoa</taxon>
        <taxon>Chordata</taxon>
        <taxon>Craniata</taxon>
        <taxon>Vertebrata</taxon>
        <taxon>Euteleostomi</taxon>
        <taxon>Mammalia</taxon>
        <taxon>Eutheria</taxon>
        <taxon>Laurasiatheria</taxon>
        <taxon>Carnivora</taxon>
        <taxon>Feliformia</taxon>
        <taxon>Felidae</taxon>
        <taxon>Felinae</taxon>
        <taxon>Lynx</taxon>
    </lineage>
</organism>
<comment type="similarity">
    <text evidence="1">Belongs to the eukaryotic ribosomal protein eL32 family.</text>
</comment>
<accession>A0A485MAH5</accession>
<gene>
    <name evidence="5" type="ORF">LYPA_23C013065</name>
</gene>
<dbReference type="EMBL" id="CAAGRJ010000335">
    <property type="protein sequence ID" value="VFV17761.1"/>
    <property type="molecule type" value="Genomic_DNA"/>
</dbReference>
<dbReference type="Proteomes" id="UP000386466">
    <property type="component" value="Unassembled WGS sequence"/>
</dbReference>
<dbReference type="GO" id="GO:0003735">
    <property type="term" value="F:structural constituent of ribosome"/>
    <property type="evidence" value="ECO:0007669"/>
    <property type="project" value="InterPro"/>
</dbReference>
<dbReference type="GO" id="GO:1990904">
    <property type="term" value="C:ribonucleoprotein complex"/>
    <property type="evidence" value="ECO:0007669"/>
    <property type="project" value="UniProtKB-KW"/>
</dbReference>
<feature type="region of interest" description="Disordered" evidence="4">
    <location>
        <begin position="78"/>
        <end position="104"/>
    </location>
</feature>
<proteinExistence type="inferred from homology"/>
<evidence type="ECO:0000256" key="1">
    <source>
        <dbReference type="ARBA" id="ARBA00008431"/>
    </source>
</evidence>